<dbReference type="InterPro" id="IPR012312">
    <property type="entry name" value="Hemerythrin-like"/>
</dbReference>
<keyword evidence="3" id="KW-1185">Reference proteome</keyword>
<dbReference type="OrthoDB" id="9983919at2759"/>
<comment type="caution">
    <text evidence="2">The sequence shown here is derived from an EMBL/GenBank/DDBJ whole genome shotgun (WGS) entry which is preliminary data.</text>
</comment>
<evidence type="ECO:0000313" key="3">
    <source>
        <dbReference type="Proteomes" id="UP000541558"/>
    </source>
</evidence>
<organism evidence="2 3">
    <name type="scientific">Ephemerocybe angulata</name>
    <dbReference type="NCBI Taxonomy" id="980116"/>
    <lineage>
        <taxon>Eukaryota</taxon>
        <taxon>Fungi</taxon>
        <taxon>Dikarya</taxon>
        <taxon>Basidiomycota</taxon>
        <taxon>Agaricomycotina</taxon>
        <taxon>Agaricomycetes</taxon>
        <taxon>Agaricomycetidae</taxon>
        <taxon>Agaricales</taxon>
        <taxon>Agaricineae</taxon>
        <taxon>Psathyrellaceae</taxon>
        <taxon>Ephemerocybe</taxon>
    </lineage>
</organism>
<dbReference type="Gene3D" id="1.20.120.520">
    <property type="entry name" value="nmb1532 protein domain like"/>
    <property type="match status" value="1"/>
</dbReference>
<evidence type="ECO:0000259" key="1">
    <source>
        <dbReference type="Pfam" id="PF01814"/>
    </source>
</evidence>
<sequence>MKSSSGSPVPRREKNAQCVKDHANYLLLTLATFLNYIRTAMASGRSAPASQSQGQTLLAAIKQDHREIEAYWNKYQQASGDIDAQTRWANQLTWEIARHSIGEELVVYPLLEEAMGEKGHQMAEHDRADHQVVKNGLKKIESLKVGSAEFNQILSTIMSELMEHIKTEEEQDFPQLESAIGYEKSLSVAKSFERTKHFVPTRSHPSAPNKPPFETLAGLLAAPLDKLRDAFSKFPSEQEKQQATAGIHPIN</sequence>
<proteinExistence type="predicted"/>
<protein>
    <recommendedName>
        <fullName evidence="1">Hemerythrin-like domain-containing protein</fullName>
    </recommendedName>
</protein>
<dbReference type="Pfam" id="PF01814">
    <property type="entry name" value="Hemerythrin"/>
    <property type="match status" value="1"/>
</dbReference>
<dbReference type="AlphaFoldDB" id="A0A8H5AZ95"/>
<gene>
    <name evidence="2" type="ORF">D9611_010214</name>
</gene>
<evidence type="ECO:0000313" key="2">
    <source>
        <dbReference type="EMBL" id="KAF5313638.1"/>
    </source>
</evidence>
<dbReference type="PANTHER" id="PTHR35585">
    <property type="entry name" value="HHE DOMAIN PROTEIN (AFU_ORTHOLOGUE AFUA_4G00730)"/>
    <property type="match status" value="1"/>
</dbReference>
<name>A0A8H5AZ95_9AGAR</name>
<dbReference type="EMBL" id="JAACJK010000223">
    <property type="protein sequence ID" value="KAF5313638.1"/>
    <property type="molecule type" value="Genomic_DNA"/>
</dbReference>
<dbReference type="CDD" id="cd12108">
    <property type="entry name" value="Hr-like"/>
    <property type="match status" value="1"/>
</dbReference>
<dbReference type="Proteomes" id="UP000541558">
    <property type="component" value="Unassembled WGS sequence"/>
</dbReference>
<accession>A0A8H5AZ95</accession>
<feature type="domain" description="Hemerythrin-like" evidence="1">
    <location>
        <begin position="57"/>
        <end position="176"/>
    </location>
</feature>
<reference evidence="2 3" key="1">
    <citation type="journal article" date="2020" name="ISME J.">
        <title>Uncovering the hidden diversity of litter-decomposition mechanisms in mushroom-forming fungi.</title>
        <authorList>
            <person name="Floudas D."/>
            <person name="Bentzer J."/>
            <person name="Ahren D."/>
            <person name="Johansson T."/>
            <person name="Persson P."/>
            <person name="Tunlid A."/>
        </authorList>
    </citation>
    <scope>NUCLEOTIDE SEQUENCE [LARGE SCALE GENOMIC DNA]</scope>
    <source>
        <strain evidence="2 3">CBS 175.51</strain>
    </source>
</reference>
<dbReference type="PANTHER" id="PTHR35585:SF1">
    <property type="entry name" value="HHE DOMAIN PROTEIN (AFU_ORTHOLOGUE AFUA_4G00730)"/>
    <property type="match status" value="1"/>
</dbReference>